<reference evidence="8 9" key="1">
    <citation type="submission" date="2020-08" db="EMBL/GenBank/DDBJ databases">
        <title>Sequencing the genomes of 1000 actinobacteria strains.</title>
        <authorList>
            <person name="Klenk H.-P."/>
        </authorList>
    </citation>
    <scope>NUCLEOTIDE SEQUENCE [LARGE SCALE GENOMIC DNA]</scope>
    <source>
        <strain evidence="8 9">DSM 46887</strain>
    </source>
</reference>
<evidence type="ECO:0000256" key="5">
    <source>
        <dbReference type="ARBA" id="ARBA00023136"/>
    </source>
</evidence>
<sequence>MPPASSPVDTSSPAIPSTGESVPFGRTTVALAFTALGLLTQLYGVIPLLGHIGTTLSVSPSSAASVQSVFGFAYSVGFILWGVVVDRLGARRVMLSGLALLIPVTFAAGLAPTLTWVLVARAAQGLLSAAFAPAAFSYLGSRVEPGRRGLAMTVLTSSFLAAAVIGQVFAQAVGVWQGWRWFFFTSAGFLAAAVIATALVLRRDPPVAPAPGNPFAPLGRLVTRRRLLAFLLATPAVLGPFVGLYTGIQLSGLIPQDALLALRASALPALIAAPFANRFLSRVPPARRLLAAFTVAAVAGAALAVLPGSVWTVGVCMFAVALTVSVAAPAMIEVVMPLALPHRGAGTALYTFTLFAGASVAPQLVGSLELGLSRTALVSAAVFAAAGAIVAVVSRTRPPAARRRVRPPAGGAVSR</sequence>
<dbReference type="RefSeq" id="WP_184548055.1">
    <property type="nucleotide sequence ID" value="NZ_JACHMP010000001.1"/>
</dbReference>
<evidence type="ECO:0000256" key="1">
    <source>
        <dbReference type="ARBA" id="ARBA00004651"/>
    </source>
</evidence>
<keyword evidence="9" id="KW-1185">Reference proteome</keyword>
<dbReference type="Gene3D" id="1.20.1250.20">
    <property type="entry name" value="MFS general substrate transporter like domains"/>
    <property type="match status" value="1"/>
</dbReference>
<dbReference type="GO" id="GO:0022857">
    <property type="term" value="F:transmembrane transporter activity"/>
    <property type="evidence" value="ECO:0007669"/>
    <property type="project" value="InterPro"/>
</dbReference>
<name>A0A7W9ILZ9_9ACTN</name>
<evidence type="ECO:0000313" key="9">
    <source>
        <dbReference type="Proteomes" id="UP000540685"/>
    </source>
</evidence>
<evidence type="ECO:0000256" key="4">
    <source>
        <dbReference type="ARBA" id="ARBA00022989"/>
    </source>
</evidence>
<dbReference type="AlphaFoldDB" id="A0A7W9ILZ9"/>
<keyword evidence="2" id="KW-1003">Cell membrane</keyword>
<dbReference type="InterPro" id="IPR011701">
    <property type="entry name" value="MFS"/>
</dbReference>
<feature type="transmembrane region" description="Helical" evidence="6">
    <location>
        <begin position="371"/>
        <end position="394"/>
    </location>
</feature>
<feature type="transmembrane region" description="Helical" evidence="6">
    <location>
        <begin position="347"/>
        <end position="365"/>
    </location>
</feature>
<protein>
    <submittedName>
        <fullName evidence="8">Putative MFS family arabinose efflux permease</fullName>
    </submittedName>
</protein>
<keyword evidence="5 6" id="KW-0472">Membrane</keyword>
<feature type="transmembrane region" description="Helical" evidence="6">
    <location>
        <begin position="150"/>
        <end position="169"/>
    </location>
</feature>
<dbReference type="PANTHER" id="PTHR43124">
    <property type="entry name" value="PURINE EFFLUX PUMP PBUE"/>
    <property type="match status" value="1"/>
</dbReference>
<feature type="transmembrane region" description="Helical" evidence="6">
    <location>
        <begin position="181"/>
        <end position="201"/>
    </location>
</feature>
<dbReference type="Proteomes" id="UP000540685">
    <property type="component" value="Unassembled WGS sequence"/>
</dbReference>
<feature type="transmembrane region" description="Helical" evidence="6">
    <location>
        <begin position="125"/>
        <end position="143"/>
    </location>
</feature>
<feature type="transmembrane region" description="Helical" evidence="6">
    <location>
        <begin position="312"/>
        <end position="335"/>
    </location>
</feature>
<evidence type="ECO:0000256" key="2">
    <source>
        <dbReference type="ARBA" id="ARBA00022475"/>
    </source>
</evidence>
<dbReference type="PANTHER" id="PTHR43124:SF3">
    <property type="entry name" value="CHLORAMPHENICOL EFFLUX PUMP RV0191"/>
    <property type="match status" value="1"/>
</dbReference>
<evidence type="ECO:0000259" key="7">
    <source>
        <dbReference type="PROSITE" id="PS50850"/>
    </source>
</evidence>
<dbReference type="InterPro" id="IPR050189">
    <property type="entry name" value="MFS_Efflux_Transporters"/>
</dbReference>
<organism evidence="8 9">
    <name type="scientific">Streptosporangium becharense</name>
    <dbReference type="NCBI Taxonomy" id="1816182"/>
    <lineage>
        <taxon>Bacteria</taxon>
        <taxon>Bacillati</taxon>
        <taxon>Actinomycetota</taxon>
        <taxon>Actinomycetes</taxon>
        <taxon>Streptosporangiales</taxon>
        <taxon>Streptosporangiaceae</taxon>
        <taxon>Streptosporangium</taxon>
    </lineage>
</organism>
<feature type="transmembrane region" description="Helical" evidence="6">
    <location>
        <begin position="260"/>
        <end position="277"/>
    </location>
</feature>
<feature type="transmembrane region" description="Helical" evidence="6">
    <location>
        <begin position="289"/>
        <end position="306"/>
    </location>
</feature>
<feature type="transmembrane region" description="Helical" evidence="6">
    <location>
        <begin position="227"/>
        <end position="248"/>
    </location>
</feature>
<comment type="subcellular location">
    <subcellularLocation>
        <location evidence="1">Cell membrane</location>
        <topology evidence="1">Multi-pass membrane protein</topology>
    </subcellularLocation>
</comment>
<accession>A0A7W9ILZ9</accession>
<dbReference type="PROSITE" id="PS50850">
    <property type="entry name" value="MFS"/>
    <property type="match status" value="1"/>
</dbReference>
<feature type="domain" description="Major facilitator superfamily (MFS) profile" evidence="7">
    <location>
        <begin position="25"/>
        <end position="399"/>
    </location>
</feature>
<feature type="transmembrane region" description="Helical" evidence="6">
    <location>
        <begin position="97"/>
        <end position="119"/>
    </location>
</feature>
<comment type="caution">
    <text evidence="8">The sequence shown here is derived from an EMBL/GenBank/DDBJ whole genome shotgun (WGS) entry which is preliminary data.</text>
</comment>
<gene>
    <name evidence="8" type="ORF">F4562_005848</name>
</gene>
<dbReference type="Pfam" id="PF07690">
    <property type="entry name" value="MFS_1"/>
    <property type="match status" value="1"/>
</dbReference>
<dbReference type="InterPro" id="IPR020846">
    <property type="entry name" value="MFS_dom"/>
</dbReference>
<dbReference type="SUPFAM" id="SSF103473">
    <property type="entry name" value="MFS general substrate transporter"/>
    <property type="match status" value="1"/>
</dbReference>
<evidence type="ECO:0000313" key="8">
    <source>
        <dbReference type="EMBL" id="MBB5822786.1"/>
    </source>
</evidence>
<dbReference type="GO" id="GO:0005886">
    <property type="term" value="C:plasma membrane"/>
    <property type="evidence" value="ECO:0007669"/>
    <property type="project" value="UniProtKB-SubCell"/>
</dbReference>
<dbReference type="EMBL" id="JACHMP010000001">
    <property type="protein sequence ID" value="MBB5822786.1"/>
    <property type="molecule type" value="Genomic_DNA"/>
</dbReference>
<feature type="transmembrane region" description="Helical" evidence="6">
    <location>
        <begin position="29"/>
        <end position="52"/>
    </location>
</feature>
<dbReference type="InterPro" id="IPR036259">
    <property type="entry name" value="MFS_trans_sf"/>
</dbReference>
<proteinExistence type="predicted"/>
<keyword evidence="3 6" id="KW-0812">Transmembrane</keyword>
<evidence type="ECO:0000256" key="3">
    <source>
        <dbReference type="ARBA" id="ARBA00022692"/>
    </source>
</evidence>
<feature type="transmembrane region" description="Helical" evidence="6">
    <location>
        <begin position="64"/>
        <end position="85"/>
    </location>
</feature>
<keyword evidence="4 6" id="KW-1133">Transmembrane helix</keyword>
<evidence type="ECO:0000256" key="6">
    <source>
        <dbReference type="SAM" id="Phobius"/>
    </source>
</evidence>